<dbReference type="EMBL" id="CAEZYZ010000251">
    <property type="protein sequence ID" value="CAB4760966.1"/>
    <property type="molecule type" value="Genomic_DNA"/>
</dbReference>
<dbReference type="Gene3D" id="3.40.50.10170">
    <property type="match status" value="1"/>
</dbReference>
<accession>A0A6J6UN93</accession>
<sequence>MGDRVVVVTDSTSYLPRGWAVAESISVVPVQVIVAGRPYDETDDDQAEVVSLALEQWQPVTTSRPSPERFLRSFAAAAEAGASHVVAVTLSADLSATYESALIAAKEAPVPVEVIDSRTIAMGLGFAAVAGARLAAAGGGALEVGDMIRRRAAAAQVTFYVDTLEYLRRGGRVSAARAAVGHALQVKPLLHIDDGHVAMLEKVRTASRALARLTEIAVDFAATRPVDIAVQHLSSGARAAALAAQLRERLPSASVVECPVGGVVGAHVGPGMVAVVVSVRDDA</sequence>
<dbReference type="PROSITE" id="PS51482">
    <property type="entry name" value="DEGV"/>
    <property type="match status" value="1"/>
</dbReference>
<dbReference type="Pfam" id="PF02645">
    <property type="entry name" value="DegV"/>
    <property type="match status" value="1"/>
</dbReference>
<keyword evidence="1" id="KW-0446">Lipid-binding</keyword>
<dbReference type="InterPro" id="IPR050270">
    <property type="entry name" value="DegV_domain_contain"/>
</dbReference>
<evidence type="ECO:0000313" key="2">
    <source>
        <dbReference type="EMBL" id="CAB4760966.1"/>
    </source>
</evidence>
<name>A0A6J6UN93_9ZZZZ</name>
<reference evidence="2" key="1">
    <citation type="submission" date="2020-05" db="EMBL/GenBank/DDBJ databases">
        <authorList>
            <person name="Chiriac C."/>
            <person name="Salcher M."/>
            <person name="Ghai R."/>
            <person name="Kavagutti S V."/>
        </authorList>
    </citation>
    <scope>NUCLEOTIDE SEQUENCE</scope>
</reference>
<protein>
    <submittedName>
        <fullName evidence="2">Unannotated protein</fullName>
    </submittedName>
</protein>
<dbReference type="PANTHER" id="PTHR33434">
    <property type="entry name" value="DEGV DOMAIN-CONTAINING PROTEIN DR_1986-RELATED"/>
    <property type="match status" value="1"/>
</dbReference>
<gene>
    <name evidence="2" type="ORF">UFOPK2810_01348</name>
</gene>
<dbReference type="NCBIfam" id="TIGR00762">
    <property type="entry name" value="DegV"/>
    <property type="match status" value="1"/>
</dbReference>
<dbReference type="AlphaFoldDB" id="A0A6J6UN93"/>
<evidence type="ECO:0000256" key="1">
    <source>
        <dbReference type="ARBA" id="ARBA00023121"/>
    </source>
</evidence>
<dbReference type="GO" id="GO:0008289">
    <property type="term" value="F:lipid binding"/>
    <property type="evidence" value="ECO:0007669"/>
    <property type="project" value="UniProtKB-KW"/>
</dbReference>
<organism evidence="2">
    <name type="scientific">freshwater metagenome</name>
    <dbReference type="NCBI Taxonomy" id="449393"/>
    <lineage>
        <taxon>unclassified sequences</taxon>
        <taxon>metagenomes</taxon>
        <taxon>ecological metagenomes</taxon>
    </lineage>
</organism>
<dbReference type="InterPro" id="IPR003797">
    <property type="entry name" value="DegV"/>
</dbReference>
<proteinExistence type="predicted"/>
<dbReference type="SUPFAM" id="SSF82549">
    <property type="entry name" value="DAK1/DegV-like"/>
    <property type="match status" value="1"/>
</dbReference>
<dbReference type="PANTHER" id="PTHR33434:SF2">
    <property type="entry name" value="FATTY ACID-BINDING PROTEIN TM_1468"/>
    <property type="match status" value="1"/>
</dbReference>
<dbReference type="InterPro" id="IPR043168">
    <property type="entry name" value="DegV_C"/>
</dbReference>
<dbReference type="Gene3D" id="3.30.1180.10">
    <property type="match status" value="1"/>
</dbReference>